<accession>A0A645DSU1</accession>
<dbReference type="GO" id="GO:0005886">
    <property type="term" value="C:plasma membrane"/>
    <property type="evidence" value="ECO:0007669"/>
    <property type="project" value="TreeGrafter"/>
</dbReference>
<evidence type="ECO:0000256" key="1">
    <source>
        <dbReference type="SAM" id="Phobius"/>
    </source>
</evidence>
<dbReference type="AlphaFoldDB" id="A0A645DSU1"/>
<feature type="transmembrane region" description="Helical" evidence="1">
    <location>
        <begin position="47"/>
        <end position="64"/>
    </location>
</feature>
<keyword evidence="1" id="KW-0812">Transmembrane</keyword>
<dbReference type="PANTHER" id="PTHR30482:SF20">
    <property type="entry name" value="HIGH-AFFINITY BRANCHED-CHAIN AMINO ACID TRANSPORT SYSTEM PERMEASE PROTEIN LIVM"/>
    <property type="match status" value="1"/>
</dbReference>
<proteinExistence type="predicted"/>
<dbReference type="InterPro" id="IPR043428">
    <property type="entry name" value="LivM-like"/>
</dbReference>
<keyword evidence="1" id="KW-1133">Transmembrane helix</keyword>
<dbReference type="EMBL" id="VSSQ01039284">
    <property type="protein sequence ID" value="MPM92335.1"/>
    <property type="molecule type" value="Genomic_DNA"/>
</dbReference>
<dbReference type="GO" id="GO:0015658">
    <property type="term" value="F:branched-chain amino acid transmembrane transporter activity"/>
    <property type="evidence" value="ECO:0007669"/>
    <property type="project" value="InterPro"/>
</dbReference>
<dbReference type="PANTHER" id="PTHR30482">
    <property type="entry name" value="HIGH-AFFINITY BRANCHED-CHAIN AMINO ACID TRANSPORT SYSTEM PERMEASE"/>
    <property type="match status" value="1"/>
</dbReference>
<comment type="caution">
    <text evidence="2">The sequence shown here is derived from an EMBL/GenBank/DDBJ whole genome shotgun (WGS) entry which is preliminary data.</text>
</comment>
<evidence type="ECO:0000313" key="2">
    <source>
        <dbReference type="EMBL" id="MPM92335.1"/>
    </source>
</evidence>
<organism evidence="2">
    <name type="scientific">bioreactor metagenome</name>
    <dbReference type="NCBI Taxonomy" id="1076179"/>
    <lineage>
        <taxon>unclassified sequences</taxon>
        <taxon>metagenomes</taxon>
        <taxon>ecological metagenomes</taxon>
    </lineage>
</organism>
<feature type="transmembrane region" description="Helical" evidence="1">
    <location>
        <begin position="14"/>
        <end position="35"/>
    </location>
</feature>
<keyword evidence="1" id="KW-0472">Membrane</keyword>
<protein>
    <recommendedName>
        <fullName evidence="3">High-affinity branched-chain amino acid transport system permease protein LivH</fullName>
    </recommendedName>
</protein>
<sequence length="100" mass="11083">MDPSLFGWKKSADWVIMVFFGSTGSITGAVLSAFILTGLPEMLRFLLNYRSVFYAVLVLLIINFKPSGLLGDFELTPARIRRLFDKKPRPTAEAVAGGQE</sequence>
<gene>
    <name evidence="2" type="ORF">SDC9_139470</name>
</gene>
<reference evidence="2" key="1">
    <citation type="submission" date="2019-08" db="EMBL/GenBank/DDBJ databases">
        <authorList>
            <person name="Kucharzyk K."/>
            <person name="Murdoch R.W."/>
            <person name="Higgins S."/>
            <person name="Loffler F."/>
        </authorList>
    </citation>
    <scope>NUCLEOTIDE SEQUENCE</scope>
</reference>
<name>A0A645DSU1_9ZZZZ</name>
<evidence type="ECO:0008006" key="3">
    <source>
        <dbReference type="Google" id="ProtNLM"/>
    </source>
</evidence>